<feature type="domain" description="UCH catalytic" evidence="9">
    <location>
        <begin position="1"/>
        <end position="195"/>
    </location>
</feature>
<dbReference type="InterPro" id="IPR038765">
    <property type="entry name" value="Papain-like_cys_pep_sf"/>
</dbReference>
<dbReference type="Pfam" id="PF01088">
    <property type="entry name" value="Peptidase_C12"/>
    <property type="match status" value="1"/>
</dbReference>
<evidence type="ECO:0000256" key="4">
    <source>
        <dbReference type="ARBA" id="ARBA00022786"/>
    </source>
</evidence>
<sequence>MRVPRSIRFVDIWSLESDQLDSIRIGIQDPIEPLILVLPDCPTYAEQKHEHVAPKGDVPWLQQTINNACGLYAILHCICNALGAEQVEPGSFFDRFMKQNPADRARYLQNSSELDQIYHSAALNGSSEPPVAEAEMEHHYICLARRYGCLYELDGDRIGPIYRGDMEVDEDILSEQALDILKMYMISAPKEASAC</sequence>
<evidence type="ECO:0000256" key="5">
    <source>
        <dbReference type="ARBA" id="ARBA00022801"/>
    </source>
</evidence>
<dbReference type="GO" id="GO:0006511">
    <property type="term" value="P:ubiquitin-dependent protein catabolic process"/>
    <property type="evidence" value="ECO:0007669"/>
    <property type="project" value="UniProtKB-UniRule"/>
</dbReference>
<name>A0A9W9UHM3_PENBR</name>
<proteinExistence type="inferred from homology"/>
<dbReference type="PANTHER" id="PTHR10589">
    <property type="entry name" value="UBIQUITIN CARBOXYL-TERMINAL HYDROLASE"/>
    <property type="match status" value="1"/>
</dbReference>
<dbReference type="GO" id="GO:0004843">
    <property type="term" value="F:cysteine-type deubiquitinase activity"/>
    <property type="evidence" value="ECO:0007669"/>
    <property type="project" value="UniProtKB-UniRule"/>
</dbReference>
<accession>A0A9W9UHM3</accession>
<dbReference type="PROSITE" id="PS52048">
    <property type="entry name" value="UCH_DOMAIN"/>
    <property type="match status" value="1"/>
</dbReference>
<comment type="caution">
    <text evidence="10">The sequence shown here is derived from an EMBL/GenBank/DDBJ whole genome shotgun (WGS) entry which is preliminary data.</text>
</comment>
<keyword evidence="4 7" id="KW-0833">Ubl conjugation pathway</keyword>
<keyword evidence="5 7" id="KW-0378">Hydrolase</keyword>
<evidence type="ECO:0000256" key="8">
    <source>
        <dbReference type="RuleBase" id="RU361215"/>
    </source>
</evidence>
<evidence type="ECO:0000313" key="10">
    <source>
        <dbReference type="EMBL" id="KAJ5338901.1"/>
    </source>
</evidence>
<dbReference type="EMBL" id="JAPZBQ010000003">
    <property type="protein sequence ID" value="KAJ5338901.1"/>
    <property type="molecule type" value="Genomic_DNA"/>
</dbReference>
<dbReference type="InterPro" id="IPR001578">
    <property type="entry name" value="Peptidase_C12_UCH"/>
</dbReference>
<keyword evidence="3 7" id="KW-0645">Protease</keyword>
<reference evidence="10" key="1">
    <citation type="submission" date="2022-12" db="EMBL/GenBank/DDBJ databases">
        <authorList>
            <person name="Petersen C."/>
        </authorList>
    </citation>
    <scope>NUCLEOTIDE SEQUENCE</scope>
    <source>
        <strain evidence="10">IBT 35673</strain>
    </source>
</reference>
<evidence type="ECO:0000256" key="6">
    <source>
        <dbReference type="ARBA" id="ARBA00022807"/>
    </source>
</evidence>
<feature type="site" description="Important for enzyme activity" evidence="7">
    <location>
        <position position="154"/>
    </location>
</feature>
<dbReference type="Proteomes" id="UP001147695">
    <property type="component" value="Unassembled WGS sequence"/>
</dbReference>
<comment type="catalytic activity">
    <reaction evidence="1 7 8">
        <text>Thiol-dependent hydrolysis of ester, thioester, amide, peptide and isopeptide bonds formed by the C-terminal Gly of ubiquitin (a 76-residue protein attached to proteins as an intracellular targeting signal).</text>
        <dbReference type="EC" id="3.4.19.12"/>
    </reaction>
</comment>
<dbReference type="EC" id="3.4.19.12" evidence="8"/>
<feature type="active site" description="Proton donor" evidence="7">
    <location>
        <position position="139"/>
    </location>
</feature>
<dbReference type="PANTHER" id="PTHR10589:SF17">
    <property type="entry name" value="UBIQUITIN CARBOXYL-TERMINAL HYDROLASE"/>
    <property type="match status" value="1"/>
</dbReference>
<dbReference type="GO" id="GO:0016579">
    <property type="term" value="P:protein deubiquitination"/>
    <property type="evidence" value="ECO:0007669"/>
    <property type="project" value="TreeGrafter"/>
</dbReference>
<dbReference type="SUPFAM" id="SSF54001">
    <property type="entry name" value="Cysteine proteinases"/>
    <property type="match status" value="1"/>
</dbReference>
<evidence type="ECO:0000256" key="7">
    <source>
        <dbReference type="PROSITE-ProRule" id="PRU01393"/>
    </source>
</evidence>
<dbReference type="GO" id="GO:0005737">
    <property type="term" value="C:cytoplasm"/>
    <property type="evidence" value="ECO:0007669"/>
    <property type="project" value="TreeGrafter"/>
</dbReference>
<evidence type="ECO:0000256" key="2">
    <source>
        <dbReference type="ARBA" id="ARBA00009326"/>
    </source>
</evidence>
<feature type="active site" description="Nucleophile" evidence="7">
    <location>
        <position position="69"/>
    </location>
</feature>
<evidence type="ECO:0000313" key="11">
    <source>
        <dbReference type="Proteomes" id="UP001147695"/>
    </source>
</evidence>
<dbReference type="Gene3D" id="3.40.532.10">
    <property type="entry name" value="Peptidase C12, ubiquitin carboxyl-terminal hydrolase"/>
    <property type="match status" value="1"/>
</dbReference>
<organism evidence="10 11">
    <name type="scientific">Penicillium brevicompactum</name>
    <dbReference type="NCBI Taxonomy" id="5074"/>
    <lineage>
        <taxon>Eukaryota</taxon>
        <taxon>Fungi</taxon>
        <taxon>Dikarya</taxon>
        <taxon>Ascomycota</taxon>
        <taxon>Pezizomycotina</taxon>
        <taxon>Eurotiomycetes</taxon>
        <taxon>Eurotiomycetidae</taxon>
        <taxon>Eurotiales</taxon>
        <taxon>Aspergillaceae</taxon>
        <taxon>Penicillium</taxon>
    </lineage>
</organism>
<keyword evidence="6 7" id="KW-0788">Thiol protease</keyword>
<dbReference type="AlphaFoldDB" id="A0A9W9UHM3"/>
<feature type="site" description="Transition state stabilizer" evidence="7">
    <location>
        <position position="63"/>
    </location>
</feature>
<dbReference type="InterPro" id="IPR036959">
    <property type="entry name" value="Peptidase_C12_UCH_sf"/>
</dbReference>
<reference evidence="10" key="2">
    <citation type="journal article" date="2023" name="IMA Fungus">
        <title>Comparative genomic study of the Penicillium genus elucidates a diverse pangenome and 15 lateral gene transfer events.</title>
        <authorList>
            <person name="Petersen C."/>
            <person name="Sorensen T."/>
            <person name="Nielsen M.R."/>
            <person name="Sondergaard T.E."/>
            <person name="Sorensen J.L."/>
            <person name="Fitzpatrick D.A."/>
            <person name="Frisvad J.C."/>
            <person name="Nielsen K.L."/>
        </authorList>
    </citation>
    <scope>NUCLEOTIDE SEQUENCE</scope>
    <source>
        <strain evidence="10">IBT 35673</strain>
    </source>
</reference>
<gene>
    <name evidence="10" type="ORF">N7452_005629</name>
</gene>
<evidence type="ECO:0000256" key="3">
    <source>
        <dbReference type="ARBA" id="ARBA00022670"/>
    </source>
</evidence>
<dbReference type="PRINTS" id="PR00707">
    <property type="entry name" value="UBCTHYDRLASE"/>
</dbReference>
<evidence type="ECO:0000256" key="1">
    <source>
        <dbReference type="ARBA" id="ARBA00000707"/>
    </source>
</evidence>
<protein>
    <recommendedName>
        <fullName evidence="8">Ubiquitin carboxyl-terminal hydrolase</fullName>
        <ecNumber evidence="8">3.4.19.12</ecNumber>
    </recommendedName>
</protein>
<comment type="similarity">
    <text evidence="2 7 8">Belongs to the peptidase C12 family.</text>
</comment>
<evidence type="ECO:0000259" key="9">
    <source>
        <dbReference type="PROSITE" id="PS52048"/>
    </source>
</evidence>